<dbReference type="GO" id="GO:0009654">
    <property type="term" value="C:photosystem II oxygen evolving complex"/>
    <property type="evidence" value="ECO:0007669"/>
    <property type="project" value="InterPro"/>
</dbReference>
<sequence length="238" mass="26194">MKGEKDYCNLKGNEFMAYVASCSSLDHLSPRLLRSSSNKKGHQAGRRSCLQCCLGNGQLQAPSSLLMQEQCGAKRREIVLQLGFAALSLQGLASDALAETGGKEDLQVYVDDVNKFKISIPQVSVAITGIGPDFTKMGSFGKVDAFAESLVNGLDRSWQRPPGVAAKLINCQDANGFYYIEYSLQNPGEIQRHIYSAIGMAFNGWYNRLYTVTGQFVEDKSEGYRSKIEQAVNSFKFT</sequence>
<dbReference type="GO" id="GO:0019898">
    <property type="term" value="C:extrinsic component of membrane"/>
    <property type="evidence" value="ECO:0007669"/>
    <property type="project" value="InterPro"/>
</dbReference>
<reference evidence="2" key="1">
    <citation type="submission" date="2013-07" db="EMBL/GenBank/DDBJ databases">
        <title>The genome of Eucalyptus grandis.</title>
        <authorList>
            <person name="Schmutz J."/>
            <person name="Hayes R."/>
            <person name="Myburg A."/>
            <person name="Tuskan G."/>
            <person name="Grattapaglia D."/>
            <person name="Rokhsar D.S."/>
        </authorList>
    </citation>
    <scope>NUCLEOTIDE SEQUENCE</scope>
    <source>
        <tissue evidence="2">Leaf extractions</tissue>
    </source>
</reference>
<proteinExistence type="predicted"/>
<evidence type="ECO:0000259" key="1">
    <source>
        <dbReference type="Pfam" id="PF01789"/>
    </source>
</evidence>
<dbReference type="GO" id="GO:0015979">
    <property type="term" value="P:photosynthesis"/>
    <property type="evidence" value="ECO:0007669"/>
    <property type="project" value="InterPro"/>
</dbReference>
<dbReference type="Pfam" id="PF01789">
    <property type="entry name" value="PsbP"/>
    <property type="match status" value="1"/>
</dbReference>
<dbReference type="SUPFAM" id="SSF55724">
    <property type="entry name" value="Mog1p/PsbP-like"/>
    <property type="match status" value="1"/>
</dbReference>
<feature type="domain" description="PsbP C-terminal" evidence="1">
    <location>
        <begin position="122"/>
        <end position="237"/>
    </location>
</feature>
<dbReference type="InterPro" id="IPR002683">
    <property type="entry name" value="PsbP_C"/>
</dbReference>
<dbReference type="PANTHER" id="PTHR31407:SF17">
    <property type="entry name" value="PSBP DOMAIN-CONTAINING PROTEIN 3, CHLOROPLASTIC"/>
    <property type="match status" value="1"/>
</dbReference>
<dbReference type="PANTHER" id="PTHR31407">
    <property type="match status" value="1"/>
</dbReference>
<dbReference type="OrthoDB" id="2013293at2759"/>
<name>A0A059BQI0_EUCGR</name>
<gene>
    <name evidence="2" type="ORF">EUGRSUZ_F01822</name>
</gene>
<dbReference type="GO" id="GO:0005509">
    <property type="term" value="F:calcium ion binding"/>
    <property type="evidence" value="ECO:0007669"/>
    <property type="project" value="InterPro"/>
</dbReference>
<protein>
    <recommendedName>
        <fullName evidence="1">PsbP C-terminal domain-containing protein</fullName>
    </recommendedName>
</protein>
<dbReference type="EMBL" id="KK198758">
    <property type="protein sequence ID" value="KCW68151.1"/>
    <property type="molecule type" value="Genomic_DNA"/>
</dbReference>
<organism evidence="2">
    <name type="scientific">Eucalyptus grandis</name>
    <name type="common">Flooded gum</name>
    <dbReference type="NCBI Taxonomy" id="71139"/>
    <lineage>
        <taxon>Eukaryota</taxon>
        <taxon>Viridiplantae</taxon>
        <taxon>Streptophyta</taxon>
        <taxon>Embryophyta</taxon>
        <taxon>Tracheophyta</taxon>
        <taxon>Spermatophyta</taxon>
        <taxon>Magnoliopsida</taxon>
        <taxon>eudicotyledons</taxon>
        <taxon>Gunneridae</taxon>
        <taxon>Pentapetalae</taxon>
        <taxon>rosids</taxon>
        <taxon>malvids</taxon>
        <taxon>Myrtales</taxon>
        <taxon>Myrtaceae</taxon>
        <taxon>Myrtoideae</taxon>
        <taxon>Eucalypteae</taxon>
        <taxon>Eucalyptus</taxon>
    </lineage>
</organism>
<accession>A0A059BQI0</accession>
<dbReference type="Gramene" id="KCW68151">
    <property type="protein sequence ID" value="KCW68151"/>
    <property type="gene ID" value="EUGRSUZ_F01822"/>
</dbReference>
<dbReference type="InterPro" id="IPR016123">
    <property type="entry name" value="Mog1/PsbP_a/b/a-sand"/>
</dbReference>
<dbReference type="Gene3D" id="3.40.1000.10">
    <property type="entry name" value="Mog1/PsbP, alpha/beta/alpha sandwich"/>
    <property type="match status" value="1"/>
</dbReference>
<evidence type="ECO:0000313" key="2">
    <source>
        <dbReference type="EMBL" id="KCW68151.1"/>
    </source>
</evidence>
<dbReference type="AlphaFoldDB" id="A0A059BQI0"/>